<evidence type="ECO:0000313" key="3">
    <source>
        <dbReference type="Proteomes" id="UP000738376"/>
    </source>
</evidence>
<sequence length="154" mass="16658">MLFNPIRLGFLGIVGLCLSLNFASPTHAETCEPLNVVGADGISVKKTVSPFSTLVTNNNWNTDFAVPSDRSYNRYVATIVPENNANYDIELNLKYSDNSSGGAYKKDNVAVKVGQPLRLVGVPRSRRDPFQVNVFIGGLNAIGNTYTVSVDGCI</sequence>
<evidence type="ECO:0008006" key="4">
    <source>
        <dbReference type="Google" id="ProtNLM"/>
    </source>
</evidence>
<feature type="chain" id="PRO_5046285226" description="DUF2808 domain-containing protein" evidence="1">
    <location>
        <begin position="29"/>
        <end position="154"/>
    </location>
</feature>
<feature type="signal peptide" evidence="1">
    <location>
        <begin position="1"/>
        <end position="28"/>
    </location>
</feature>
<accession>A0ABX1LZ04</accession>
<reference evidence="2 3" key="1">
    <citation type="submission" date="2020-03" db="EMBL/GenBank/DDBJ databases">
        <title>Draft Genome Sequence of 2-Methylisoborneol Producing Pseudanabaena yagii Strain GIHE-NHR1 Isolated from North Han River in South Korea.</title>
        <authorList>
            <person name="Jeong J."/>
        </authorList>
    </citation>
    <scope>NUCLEOTIDE SEQUENCE [LARGE SCALE GENOMIC DNA]</scope>
    <source>
        <strain evidence="2 3">GIHE-NHR1</strain>
    </source>
</reference>
<dbReference type="RefSeq" id="WP_169365129.1">
    <property type="nucleotide sequence ID" value="NZ_JAAVJL010000002.1"/>
</dbReference>
<gene>
    <name evidence="2" type="ORF">HC246_19700</name>
</gene>
<organism evidence="2 3">
    <name type="scientific">Pseudanabaena yagii GIHE-NHR1</name>
    <dbReference type="NCBI Taxonomy" id="2722753"/>
    <lineage>
        <taxon>Bacteria</taxon>
        <taxon>Bacillati</taxon>
        <taxon>Cyanobacteriota</taxon>
        <taxon>Cyanophyceae</taxon>
        <taxon>Pseudanabaenales</taxon>
        <taxon>Pseudanabaenaceae</taxon>
        <taxon>Pseudanabaena</taxon>
        <taxon>Pseudanabaena yagii</taxon>
    </lineage>
</organism>
<evidence type="ECO:0000256" key="1">
    <source>
        <dbReference type="SAM" id="SignalP"/>
    </source>
</evidence>
<dbReference type="EMBL" id="JAAVJL010000002">
    <property type="protein sequence ID" value="NMF60191.1"/>
    <property type="molecule type" value="Genomic_DNA"/>
</dbReference>
<keyword evidence="1" id="KW-0732">Signal</keyword>
<keyword evidence="3" id="KW-1185">Reference proteome</keyword>
<dbReference type="Proteomes" id="UP000738376">
    <property type="component" value="Unassembled WGS sequence"/>
</dbReference>
<evidence type="ECO:0000313" key="2">
    <source>
        <dbReference type="EMBL" id="NMF60191.1"/>
    </source>
</evidence>
<comment type="caution">
    <text evidence="2">The sequence shown here is derived from an EMBL/GenBank/DDBJ whole genome shotgun (WGS) entry which is preliminary data.</text>
</comment>
<proteinExistence type="predicted"/>
<name>A0ABX1LZ04_9CYAN</name>
<protein>
    <recommendedName>
        <fullName evidence="4">DUF2808 domain-containing protein</fullName>
    </recommendedName>
</protein>